<sequence>MSEATFSEKNQLSREDIAELKELMCLERSEISQSGGIGLLELIAEQEQMLEDLGIESKELLCSQHTGMYENLSQPYSTDLEVL</sequence>
<dbReference type="EMBL" id="CP157942">
    <property type="protein sequence ID" value="XBS67659.1"/>
    <property type="molecule type" value="Genomic_DNA"/>
</dbReference>
<dbReference type="RefSeq" id="WP_349968262.1">
    <property type="nucleotide sequence ID" value="NZ_CP157942.1"/>
</dbReference>
<evidence type="ECO:0000313" key="1">
    <source>
        <dbReference type="EMBL" id="XBS67659.1"/>
    </source>
</evidence>
<proteinExistence type="predicted"/>
<reference evidence="1" key="1">
    <citation type="submission" date="2024-06" db="EMBL/GenBank/DDBJ databases">
        <authorList>
            <person name="Dussert Y."/>
            <person name="Peccoud J."/>
            <person name="Pigeault R."/>
        </authorList>
    </citation>
    <scope>NUCLEOTIDE SEQUENCE</scope>
    <source>
        <strain evidence="1">WArc</strain>
    </source>
</reference>
<dbReference type="AlphaFoldDB" id="A0AAU7Q3F0"/>
<accession>A0AAU7Q3F0</accession>
<organism evidence="1">
    <name type="scientific">Wolbachia endosymbiont of Armadillidium arcangelii</name>
    <dbReference type="NCBI Taxonomy" id="3158571"/>
    <lineage>
        <taxon>Bacteria</taxon>
        <taxon>Pseudomonadati</taxon>
        <taxon>Pseudomonadota</taxon>
        <taxon>Alphaproteobacteria</taxon>
        <taxon>Rickettsiales</taxon>
        <taxon>Anaplasmataceae</taxon>
        <taxon>Wolbachieae</taxon>
        <taxon>Wolbachia</taxon>
    </lineage>
</organism>
<gene>
    <name evidence="1" type="ORF">ABLO99_03290</name>
</gene>
<protein>
    <submittedName>
        <fullName evidence="1">Uncharacterized protein</fullName>
    </submittedName>
</protein>
<name>A0AAU7Q3F0_9RICK</name>